<proteinExistence type="predicted"/>
<keyword evidence="3" id="KW-1185">Reference proteome</keyword>
<sequence>MTNKGGSKGHERSPKGQRSKVTNQFQCRTSSARPHHQAPLKCPQETAVQTDGALPLLIECVECSSNLATSQNSSSQQLAEKFF</sequence>
<accession>A0A0M3JBR7</accession>
<gene>
    <name evidence="2" type="ORF">ASIM_LOCUS4848</name>
</gene>
<dbReference type="Proteomes" id="UP000267096">
    <property type="component" value="Unassembled WGS sequence"/>
</dbReference>
<dbReference type="WBParaSite" id="ASIM_0000504401-mRNA-1">
    <property type="protein sequence ID" value="ASIM_0000504401-mRNA-1"/>
    <property type="gene ID" value="ASIM_0000504401"/>
</dbReference>
<evidence type="ECO:0000313" key="3">
    <source>
        <dbReference type="Proteomes" id="UP000267096"/>
    </source>
</evidence>
<evidence type="ECO:0000313" key="4">
    <source>
        <dbReference type="WBParaSite" id="ASIM_0000504401-mRNA-1"/>
    </source>
</evidence>
<dbReference type="AlphaFoldDB" id="A0A0M3JBR7"/>
<reference evidence="2 3" key="2">
    <citation type="submission" date="2018-11" db="EMBL/GenBank/DDBJ databases">
        <authorList>
            <consortium name="Pathogen Informatics"/>
        </authorList>
    </citation>
    <scope>NUCLEOTIDE SEQUENCE [LARGE SCALE GENOMIC DNA]</scope>
</reference>
<feature type="region of interest" description="Disordered" evidence="1">
    <location>
        <begin position="1"/>
        <end position="43"/>
    </location>
</feature>
<dbReference type="EMBL" id="UYRR01008935">
    <property type="protein sequence ID" value="VDK24603.1"/>
    <property type="molecule type" value="Genomic_DNA"/>
</dbReference>
<evidence type="ECO:0000256" key="1">
    <source>
        <dbReference type="SAM" id="MobiDB-lite"/>
    </source>
</evidence>
<evidence type="ECO:0000313" key="2">
    <source>
        <dbReference type="EMBL" id="VDK24603.1"/>
    </source>
</evidence>
<reference evidence="4" key="1">
    <citation type="submission" date="2017-02" db="UniProtKB">
        <authorList>
            <consortium name="WormBaseParasite"/>
        </authorList>
    </citation>
    <scope>IDENTIFICATION</scope>
</reference>
<name>A0A0M3JBR7_ANISI</name>
<feature type="compositionally biased region" description="Polar residues" evidence="1">
    <location>
        <begin position="19"/>
        <end position="32"/>
    </location>
</feature>
<organism evidence="4">
    <name type="scientific">Anisakis simplex</name>
    <name type="common">Herring worm</name>
    <dbReference type="NCBI Taxonomy" id="6269"/>
    <lineage>
        <taxon>Eukaryota</taxon>
        <taxon>Metazoa</taxon>
        <taxon>Ecdysozoa</taxon>
        <taxon>Nematoda</taxon>
        <taxon>Chromadorea</taxon>
        <taxon>Rhabditida</taxon>
        <taxon>Spirurina</taxon>
        <taxon>Ascaridomorpha</taxon>
        <taxon>Ascaridoidea</taxon>
        <taxon>Anisakidae</taxon>
        <taxon>Anisakis</taxon>
        <taxon>Anisakis simplex complex</taxon>
    </lineage>
</organism>
<protein>
    <submittedName>
        <fullName evidence="4">Ovule protein</fullName>
    </submittedName>
</protein>